<dbReference type="SMART" id="SM00387">
    <property type="entry name" value="HATPase_c"/>
    <property type="match status" value="1"/>
</dbReference>
<gene>
    <name evidence="7" type="ORF">DEH84_04840</name>
</gene>
<feature type="domain" description="Histidine kinase" evidence="6">
    <location>
        <begin position="406"/>
        <end position="617"/>
    </location>
</feature>
<keyword evidence="4" id="KW-0812">Transmembrane</keyword>
<dbReference type="PROSITE" id="PS50109">
    <property type="entry name" value="HIS_KIN"/>
    <property type="match status" value="1"/>
</dbReference>
<feature type="transmembrane region" description="Helical" evidence="4">
    <location>
        <begin position="179"/>
        <end position="202"/>
    </location>
</feature>
<proteinExistence type="predicted"/>
<dbReference type="PANTHER" id="PTHR43547">
    <property type="entry name" value="TWO-COMPONENT HISTIDINE KINASE"/>
    <property type="match status" value="1"/>
</dbReference>
<dbReference type="Pfam" id="PF00512">
    <property type="entry name" value="HisKA"/>
    <property type="match status" value="1"/>
</dbReference>
<dbReference type="EC" id="2.7.13.3" evidence="2"/>
<name>A0A2U8FPD0_9BURK</name>
<dbReference type="Gene3D" id="3.30.565.10">
    <property type="entry name" value="Histidine kinase-like ATPase, C-terminal domain"/>
    <property type="match status" value="1"/>
</dbReference>
<dbReference type="CDD" id="cd00075">
    <property type="entry name" value="HATPase"/>
    <property type="match status" value="1"/>
</dbReference>
<dbReference type="Proteomes" id="UP000244892">
    <property type="component" value="Chromosome"/>
</dbReference>
<feature type="transmembrane region" description="Helical" evidence="4">
    <location>
        <begin position="239"/>
        <end position="263"/>
    </location>
</feature>
<dbReference type="PRINTS" id="PR00344">
    <property type="entry name" value="BCTRLSENSOR"/>
</dbReference>
<dbReference type="EMBL" id="CP029210">
    <property type="protein sequence ID" value="AWI52820.1"/>
    <property type="molecule type" value="Genomic_DNA"/>
</dbReference>
<dbReference type="Pfam" id="PF07695">
    <property type="entry name" value="7TMR-DISM_7TM"/>
    <property type="match status" value="1"/>
</dbReference>
<dbReference type="InterPro" id="IPR011623">
    <property type="entry name" value="7TMR_DISM_rcpt_extracell_dom1"/>
</dbReference>
<reference evidence="7 8" key="1">
    <citation type="submission" date="2018-05" db="EMBL/GenBank/DDBJ databases">
        <title>complete genome sequence of Aquabacterium olei NBRC 110486.</title>
        <authorList>
            <person name="Tang B."/>
            <person name="Chang J."/>
            <person name="Zhang L."/>
            <person name="Yang H."/>
        </authorList>
    </citation>
    <scope>NUCLEOTIDE SEQUENCE [LARGE SCALE GENOMIC DNA]</scope>
    <source>
        <strain evidence="7 8">NBRC 110486</strain>
    </source>
</reference>
<comment type="catalytic activity">
    <reaction evidence="1">
        <text>ATP + protein L-histidine = ADP + protein N-phospho-L-histidine.</text>
        <dbReference type="EC" id="2.7.13.3"/>
    </reaction>
</comment>
<evidence type="ECO:0000256" key="3">
    <source>
        <dbReference type="ARBA" id="ARBA00022553"/>
    </source>
</evidence>
<evidence type="ECO:0000256" key="4">
    <source>
        <dbReference type="SAM" id="Phobius"/>
    </source>
</evidence>
<keyword evidence="5" id="KW-0732">Signal</keyword>
<feature type="signal peptide" evidence="5">
    <location>
        <begin position="1"/>
        <end position="22"/>
    </location>
</feature>
<keyword evidence="3" id="KW-0597">Phosphoprotein</keyword>
<sequence length="627" mass="69889">MLRGLCRFLLILLVGAWLPAGAAVPLSPALARVDLRGQLEWLQDDAGRWRPDEVAARTDWRALPGEPSFGFTRAAIWLKVTLHQPVGADPDWRLVFNNALLEDVRLYERQASGHWRETRAGQAVPRALWPMQTRSPTFRLSLPPGQHTLMVRLTTRPSLSTTVSLWRPEAYRLEVAQEALGTGALMGVYTLVILFQFAFWLISRESVGFWCALYALCSMVAVLVSAGHPQAAFGWSASLSLVVLGLSLGFSLVAVARFAASLLELPRHAPRWAAWHLRVTTAIGASAAILAAWVDYRLVMPVLQASTLLWLLTINGVAIWLAFRRFRPAYLFLLTLGVYGVGVLVRFLRNLGVMDPGWLTDNIYQLTSVFHLLVLSSFVALRYGTLKRELAVAQAAHQEQRDFMALVSHEFRTPLAIINTSAQQLARNLQAPVERTLTRCANIQQAARRMSNLMDDYLSLDRLEGAERALQVQSFDLLEWFEDAAADWSPERVALEIDEVPERWTGDPKLLHIVVRNLLTNADRHSPPEQEITLQADVRDNGDLRVRVIDHGEGIADDELPQVFKKYFRGRSAQGKPGAGLGLYMVERIVRLHGGRIRALPTPGGGATFEFRLPPHPGGDEVSRVAG</sequence>
<dbReference type="Gene3D" id="2.60.40.2380">
    <property type="match status" value="1"/>
</dbReference>
<dbReference type="AlphaFoldDB" id="A0A2U8FPD0"/>
<feature type="transmembrane region" description="Helical" evidence="4">
    <location>
        <begin position="363"/>
        <end position="381"/>
    </location>
</feature>
<dbReference type="PANTHER" id="PTHR43547:SF2">
    <property type="entry name" value="HYBRID SIGNAL TRANSDUCTION HISTIDINE KINASE C"/>
    <property type="match status" value="1"/>
</dbReference>
<dbReference type="InterPro" id="IPR005467">
    <property type="entry name" value="His_kinase_dom"/>
</dbReference>
<dbReference type="SMART" id="SM00388">
    <property type="entry name" value="HisKA"/>
    <property type="match status" value="1"/>
</dbReference>
<dbReference type="InterPro" id="IPR004358">
    <property type="entry name" value="Sig_transdc_His_kin-like_C"/>
</dbReference>
<dbReference type="SUPFAM" id="SSF55874">
    <property type="entry name" value="ATPase domain of HSP90 chaperone/DNA topoisomerase II/histidine kinase"/>
    <property type="match status" value="1"/>
</dbReference>
<evidence type="ECO:0000313" key="7">
    <source>
        <dbReference type="EMBL" id="AWI52820.1"/>
    </source>
</evidence>
<organism evidence="7 8">
    <name type="scientific">Aquabacterium olei</name>
    <dbReference type="NCBI Taxonomy" id="1296669"/>
    <lineage>
        <taxon>Bacteria</taxon>
        <taxon>Pseudomonadati</taxon>
        <taxon>Pseudomonadota</taxon>
        <taxon>Betaproteobacteria</taxon>
        <taxon>Burkholderiales</taxon>
        <taxon>Aquabacterium</taxon>
    </lineage>
</organism>
<feature type="chain" id="PRO_5016150659" description="histidine kinase" evidence="5">
    <location>
        <begin position="23"/>
        <end position="627"/>
    </location>
</feature>
<keyword evidence="8" id="KW-1185">Reference proteome</keyword>
<dbReference type="Gene3D" id="1.10.287.130">
    <property type="match status" value="1"/>
</dbReference>
<feature type="transmembrane region" description="Helical" evidence="4">
    <location>
        <begin position="209"/>
        <end position="227"/>
    </location>
</feature>
<dbReference type="InterPro" id="IPR036890">
    <property type="entry name" value="HATPase_C_sf"/>
</dbReference>
<evidence type="ECO:0000256" key="1">
    <source>
        <dbReference type="ARBA" id="ARBA00000085"/>
    </source>
</evidence>
<evidence type="ECO:0000313" key="8">
    <source>
        <dbReference type="Proteomes" id="UP000244892"/>
    </source>
</evidence>
<dbReference type="InterPro" id="IPR003661">
    <property type="entry name" value="HisK_dim/P_dom"/>
</dbReference>
<dbReference type="InterPro" id="IPR003594">
    <property type="entry name" value="HATPase_dom"/>
</dbReference>
<dbReference type="SUPFAM" id="SSF47384">
    <property type="entry name" value="Homodimeric domain of signal transducing histidine kinase"/>
    <property type="match status" value="1"/>
</dbReference>
<dbReference type="InterPro" id="IPR011622">
    <property type="entry name" value="7TMR_DISM_rcpt_extracell_dom2"/>
</dbReference>
<dbReference type="InterPro" id="IPR036097">
    <property type="entry name" value="HisK_dim/P_sf"/>
</dbReference>
<dbReference type="CDD" id="cd00082">
    <property type="entry name" value="HisKA"/>
    <property type="match status" value="1"/>
</dbReference>
<accession>A0A2U8FPD0</accession>
<keyword evidence="4" id="KW-0472">Membrane</keyword>
<dbReference type="KEGG" id="aon:DEH84_04840"/>
<dbReference type="Pfam" id="PF07696">
    <property type="entry name" value="7TMR-DISMED2"/>
    <property type="match status" value="1"/>
</dbReference>
<feature type="transmembrane region" description="Helical" evidence="4">
    <location>
        <begin position="330"/>
        <end position="348"/>
    </location>
</feature>
<dbReference type="GO" id="GO:0000155">
    <property type="term" value="F:phosphorelay sensor kinase activity"/>
    <property type="evidence" value="ECO:0007669"/>
    <property type="project" value="InterPro"/>
</dbReference>
<evidence type="ECO:0000259" key="6">
    <source>
        <dbReference type="PROSITE" id="PS50109"/>
    </source>
</evidence>
<dbReference type="Pfam" id="PF02518">
    <property type="entry name" value="HATPase_c"/>
    <property type="match status" value="1"/>
</dbReference>
<protein>
    <recommendedName>
        <fullName evidence="2">histidine kinase</fullName>
        <ecNumber evidence="2">2.7.13.3</ecNumber>
    </recommendedName>
</protein>
<feature type="transmembrane region" description="Helical" evidence="4">
    <location>
        <begin position="275"/>
        <end position="296"/>
    </location>
</feature>
<evidence type="ECO:0000256" key="2">
    <source>
        <dbReference type="ARBA" id="ARBA00012438"/>
    </source>
</evidence>
<feature type="transmembrane region" description="Helical" evidence="4">
    <location>
        <begin position="302"/>
        <end position="323"/>
    </location>
</feature>
<evidence type="ECO:0000256" key="5">
    <source>
        <dbReference type="SAM" id="SignalP"/>
    </source>
</evidence>
<keyword evidence="4" id="KW-1133">Transmembrane helix</keyword>